<dbReference type="GO" id="GO:0016020">
    <property type="term" value="C:membrane"/>
    <property type="evidence" value="ECO:0007669"/>
    <property type="project" value="UniProtKB-SubCell"/>
</dbReference>
<dbReference type="OrthoDB" id="5296287at2759"/>
<dbReference type="PANTHER" id="PTHR23500:SF460">
    <property type="entry name" value="SUGAR TRANSPORT PROTEIN 11"/>
    <property type="match status" value="1"/>
</dbReference>
<dbReference type="InterPro" id="IPR005828">
    <property type="entry name" value="MFS_sugar_transport-like"/>
</dbReference>
<comment type="similarity">
    <text evidence="2 9">Belongs to the major facilitator superfamily. Sugar transporter (TC 2.A.1.1) family.</text>
</comment>
<dbReference type="PROSITE" id="PS50850">
    <property type="entry name" value="MFS"/>
    <property type="match status" value="1"/>
</dbReference>
<feature type="transmembrane region" description="Helical" evidence="10">
    <location>
        <begin position="387"/>
        <end position="407"/>
    </location>
</feature>
<evidence type="ECO:0000256" key="9">
    <source>
        <dbReference type="RuleBase" id="RU003346"/>
    </source>
</evidence>
<keyword evidence="6" id="KW-0769">Symport</keyword>
<keyword evidence="4" id="KW-0762">Sugar transport</keyword>
<feature type="transmembrane region" description="Helical" evidence="10">
    <location>
        <begin position="351"/>
        <end position="375"/>
    </location>
</feature>
<feature type="transmembrane region" description="Helical" evidence="10">
    <location>
        <begin position="90"/>
        <end position="108"/>
    </location>
</feature>
<feature type="transmembrane region" description="Helical" evidence="10">
    <location>
        <begin position="285"/>
        <end position="308"/>
    </location>
</feature>
<evidence type="ECO:0000256" key="2">
    <source>
        <dbReference type="ARBA" id="ARBA00010992"/>
    </source>
</evidence>
<dbReference type="PRINTS" id="PR00171">
    <property type="entry name" value="SUGRTRNSPORT"/>
</dbReference>
<name>A0A6P5X9I5_DURZI</name>
<feature type="transmembrane region" description="Helical" evidence="10">
    <location>
        <begin position="21"/>
        <end position="39"/>
    </location>
</feature>
<evidence type="ECO:0000256" key="8">
    <source>
        <dbReference type="ARBA" id="ARBA00023136"/>
    </source>
</evidence>
<dbReference type="AlphaFoldDB" id="A0A6P5X9I5"/>
<keyword evidence="12" id="KW-1185">Reference proteome</keyword>
<proteinExistence type="inferred from homology"/>
<dbReference type="CDD" id="cd17361">
    <property type="entry name" value="MFS_STP"/>
    <property type="match status" value="1"/>
</dbReference>
<gene>
    <name evidence="13" type="primary">LOC111281620</name>
</gene>
<feature type="transmembrane region" description="Helical" evidence="10">
    <location>
        <begin position="454"/>
        <end position="475"/>
    </location>
</feature>
<feature type="transmembrane region" description="Helical" evidence="10">
    <location>
        <begin position="115"/>
        <end position="136"/>
    </location>
</feature>
<feature type="transmembrane region" description="Helical" evidence="10">
    <location>
        <begin position="428"/>
        <end position="448"/>
    </location>
</feature>
<sequence length="517" mass="56428">MAGGSFAAYGRRKIYEDRVTTFAVITCIVAAMGGLLMGYDIGISGGLTSMESFLKKFFPSVLEKKKRAAAHESEYCKFDSQLLTLFNSSIYLAALISSVFASVVTIIFGRKASMVIGGIAFLIGSIVNGIAMNMIMLIIGRLMLGVGVGFVNQSVPVYISEMAPAKIRGALNAGFQMAATIGILTASFINYGAWEIEGGWGWRISLALESVPAIMVAIGAVLLPDTPTSMIERGYIKQAKLMLQRIRGTQDVNDEFNDLVEASEAAKKVEVHPWRSILEPRHRPYLVICTLVPFFQQLTGINVVVFYAPVLFKTLGLGHFALLMTAVICGLVNMLATIVAIYSVDTTGRRILFLEGGVQMFLCQIVYGTTIALQVGTNSEGTLSKTAANLLLLLICLYVAGFAWSWGPMAWLIPSEICPLEIRSAGQAINVSVNMLFTFIVAHVFLSMLCHTKFVLFFIFAGFVLTMTIFIALFLPETKNVPIEMMNTVLKAHWFWGKYIPDEDVIGNPSSRGKAVS</sequence>
<dbReference type="Proteomes" id="UP000515121">
    <property type="component" value="Unplaced"/>
</dbReference>
<reference evidence="13" key="1">
    <citation type="submission" date="2025-08" db="UniProtKB">
        <authorList>
            <consortium name="RefSeq"/>
        </authorList>
    </citation>
    <scope>IDENTIFICATION</scope>
    <source>
        <tissue evidence="13">Fruit stalk</tissue>
    </source>
</reference>
<evidence type="ECO:0000313" key="13">
    <source>
        <dbReference type="RefSeq" id="XP_022725049.1"/>
    </source>
</evidence>
<dbReference type="GeneID" id="111281620"/>
<evidence type="ECO:0000256" key="10">
    <source>
        <dbReference type="SAM" id="Phobius"/>
    </source>
</evidence>
<feature type="domain" description="Major facilitator superfamily (MFS) profile" evidence="11">
    <location>
        <begin position="26"/>
        <end position="479"/>
    </location>
</feature>
<dbReference type="RefSeq" id="XP_022725049.1">
    <property type="nucleotide sequence ID" value="XM_022869314.1"/>
</dbReference>
<dbReference type="GO" id="GO:0015293">
    <property type="term" value="F:symporter activity"/>
    <property type="evidence" value="ECO:0007669"/>
    <property type="project" value="UniProtKB-KW"/>
</dbReference>
<dbReference type="InterPro" id="IPR020846">
    <property type="entry name" value="MFS_dom"/>
</dbReference>
<comment type="subcellular location">
    <subcellularLocation>
        <location evidence="1">Membrane</location>
        <topology evidence="1">Multi-pass membrane protein</topology>
    </subcellularLocation>
</comment>
<dbReference type="InterPro" id="IPR036259">
    <property type="entry name" value="MFS_trans_sf"/>
</dbReference>
<keyword evidence="7 10" id="KW-1133">Transmembrane helix</keyword>
<feature type="transmembrane region" description="Helical" evidence="10">
    <location>
        <begin position="142"/>
        <end position="159"/>
    </location>
</feature>
<feature type="transmembrane region" description="Helical" evidence="10">
    <location>
        <begin position="171"/>
        <end position="194"/>
    </location>
</feature>
<evidence type="ECO:0000256" key="4">
    <source>
        <dbReference type="ARBA" id="ARBA00022597"/>
    </source>
</evidence>
<dbReference type="InterPro" id="IPR005829">
    <property type="entry name" value="Sugar_transporter_CS"/>
</dbReference>
<evidence type="ECO:0000256" key="7">
    <source>
        <dbReference type="ARBA" id="ARBA00022989"/>
    </source>
</evidence>
<dbReference type="KEGG" id="dzi:111281620"/>
<dbReference type="Gene3D" id="1.20.1250.20">
    <property type="entry name" value="MFS general substrate transporter like domains"/>
    <property type="match status" value="1"/>
</dbReference>
<evidence type="ECO:0000313" key="12">
    <source>
        <dbReference type="Proteomes" id="UP000515121"/>
    </source>
</evidence>
<dbReference type="FunFam" id="1.20.1250.20:FF:000002">
    <property type="entry name" value="Sugar transport protein 13"/>
    <property type="match status" value="1"/>
</dbReference>
<organism evidence="12 13">
    <name type="scientific">Durio zibethinus</name>
    <name type="common">Durian</name>
    <dbReference type="NCBI Taxonomy" id="66656"/>
    <lineage>
        <taxon>Eukaryota</taxon>
        <taxon>Viridiplantae</taxon>
        <taxon>Streptophyta</taxon>
        <taxon>Embryophyta</taxon>
        <taxon>Tracheophyta</taxon>
        <taxon>Spermatophyta</taxon>
        <taxon>Magnoliopsida</taxon>
        <taxon>eudicotyledons</taxon>
        <taxon>Gunneridae</taxon>
        <taxon>Pentapetalae</taxon>
        <taxon>rosids</taxon>
        <taxon>malvids</taxon>
        <taxon>Malvales</taxon>
        <taxon>Malvaceae</taxon>
        <taxon>Helicteroideae</taxon>
        <taxon>Durio</taxon>
    </lineage>
</organism>
<feature type="transmembrane region" description="Helical" evidence="10">
    <location>
        <begin position="200"/>
        <end position="223"/>
    </location>
</feature>
<dbReference type="PANTHER" id="PTHR23500">
    <property type="entry name" value="SOLUTE CARRIER FAMILY 2, FACILITATED GLUCOSE TRANSPORTER"/>
    <property type="match status" value="1"/>
</dbReference>
<protein>
    <submittedName>
        <fullName evidence="13">Sugar transport protein 10-like</fullName>
    </submittedName>
</protein>
<evidence type="ECO:0000259" key="11">
    <source>
        <dbReference type="PROSITE" id="PS50850"/>
    </source>
</evidence>
<dbReference type="GO" id="GO:0015145">
    <property type="term" value="F:monosaccharide transmembrane transporter activity"/>
    <property type="evidence" value="ECO:0007669"/>
    <property type="project" value="InterPro"/>
</dbReference>
<accession>A0A6P5X9I5</accession>
<dbReference type="NCBIfam" id="TIGR00879">
    <property type="entry name" value="SP"/>
    <property type="match status" value="1"/>
</dbReference>
<feature type="transmembrane region" description="Helical" evidence="10">
    <location>
        <begin position="320"/>
        <end position="344"/>
    </location>
</feature>
<evidence type="ECO:0000256" key="3">
    <source>
        <dbReference type="ARBA" id="ARBA00022448"/>
    </source>
</evidence>
<dbReference type="InterPro" id="IPR045262">
    <property type="entry name" value="STP/PLT_plant"/>
</dbReference>
<evidence type="ECO:0000256" key="1">
    <source>
        <dbReference type="ARBA" id="ARBA00004141"/>
    </source>
</evidence>
<evidence type="ECO:0000256" key="5">
    <source>
        <dbReference type="ARBA" id="ARBA00022692"/>
    </source>
</evidence>
<keyword evidence="3 9" id="KW-0813">Transport</keyword>
<evidence type="ECO:0000256" key="6">
    <source>
        <dbReference type="ARBA" id="ARBA00022847"/>
    </source>
</evidence>
<keyword evidence="5 10" id="KW-0812">Transmembrane</keyword>
<dbReference type="PROSITE" id="PS00217">
    <property type="entry name" value="SUGAR_TRANSPORT_2"/>
    <property type="match status" value="1"/>
</dbReference>
<dbReference type="InterPro" id="IPR003663">
    <property type="entry name" value="Sugar/inositol_transpt"/>
</dbReference>
<keyword evidence="8 10" id="KW-0472">Membrane</keyword>
<dbReference type="SUPFAM" id="SSF103473">
    <property type="entry name" value="MFS general substrate transporter"/>
    <property type="match status" value="1"/>
</dbReference>
<dbReference type="Pfam" id="PF00083">
    <property type="entry name" value="Sugar_tr"/>
    <property type="match status" value="1"/>
</dbReference>
<dbReference type="InterPro" id="IPR044778">
    <property type="entry name" value="MFS_STP/MST-like_plant"/>
</dbReference>